<evidence type="ECO:0000313" key="2">
    <source>
        <dbReference type="Proteomes" id="UP000747542"/>
    </source>
</evidence>
<keyword evidence="2" id="KW-1185">Reference proteome</keyword>
<comment type="caution">
    <text evidence="1">The sequence shown here is derived from an EMBL/GenBank/DDBJ whole genome shotgun (WGS) entry which is preliminary data.</text>
</comment>
<proteinExistence type="predicted"/>
<sequence length="123" mass="14130">MTSTASPRRPALRRSMRRMAEFYRATEEFSTEDLLLQEQQQGVEESAGQENNPAPMMLTLKVLSTTMDQVNTPMDLLAEKVSNFNRSSSVRALVEKDMCYRELFLQKKEAHQTTITSFFKTLS</sequence>
<organism evidence="1 2">
    <name type="scientific">Homarus americanus</name>
    <name type="common">American lobster</name>
    <dbReference type="NCBI Taxonomy" id="6706"/>
    <lineage>
        <taxon>Eukaryota</taxon>
        <taxon>Metazoa</taxon>
        <taxon>Ecdysozoa</taxon>
        <taxon>Arthropoda</taxon>
        <taxon>Crustacea</taxon>
        <taxon>Multicrustacea</taxon>
        <taxon>Malacostraca</taxon>
        <taxon>Eumalacostraca</taxon>
        <taxon>Eucarida</taxon>
        <taxon>Decapoda</taxon>
        <taxon>Pleocyemata</taxon>
        <taxon>Astacidea</taxon>
        <taxon>Nephropoidea</taxon>
        <taxon>Nephropidae</taxon>
        <taxon>Homarus</taxon>
    </lineage>
</organism>
<evidence type="ECO:0000313" key="1">
    <source>
        <dbReference type="EMBL" id="KAG7170934.1"/>
    </source>
</evidence>
<gene>
    <name evidence="1" type="ORF">Hamer_G012506</name>
</gene>
<protein>
    <submittedName>
        <fullName evidence="1">Uncharacterized protein</fullName>
    </submittedName>
</protein>
<reference evidence="1" key="1">
    <citation type="journal article" date="2021" name="Sci. Adv.">
        <title>The American lobster genome reveals insights on longevity, neural, and immune adaptations.</title>
        <authorList>
            <person name="Polinski J.M."/>
            <person name="Zimin A.V."/>
            <person name="Clark K.F."/>
            <person name="Kohn A.B."/>
            <person name="Sadowski N."/>
            <person name="Timp W."/>
            <person name="Ptitsyn A."/>
            <person name="Khanna P."/>
            <person name="Romanova D.Y."/>
            <person name="Williams P."/>
            <person name="Greenwood S.J."/>
            <person name="Moroz L.L."/>
            <person name="Walt D.R."/>
            <person name="Bodnar A.G."/>
        </authorList>
    </citation>
    <scope>NUCLEOTIDE SEQUENCE</scope>
    <source>
        <strain evidence="1">GMGI-L3</strain>
    </source>
</reference>
<accession>A0A8J5KP78</accession>
<dbReference type="EMBL" id="JAHLQT010013238">
    <property type="protein sequence ID" value="KAG7170934.1"/>
    <property type="molecule type" value="Genomic_DNA"/>
</dbReference>
<dbReference type="AlphaFoldDB" id="A0A8J5KP78"/>
<dbReference type="Proteomes" id="UP000747542">
    <property type="component" value="Unassembled WGS sequence"/>
</dbReference>
<name>A0A8J5KP78_HOMAM</name>